<dbReference type="GO" id="GO:0016616">
    <property type="term" value="F:oxidoreductase activity, acting on the CH-OH group of donors, NAD or NADP as acceptor"/>
    <property type="evidence" value="ECO:0007669"/>
    <property type="project" value="UniProtKB-ARBA"/>
</dbReference>
<name>X1CS07_9ZZZZ</name>
<dbReference type="PRINTS" id="PR00069">
    <property type="entry name" value="ALDKETRDTASE"/>
</dbReference>
<dbReference type="Gene3D" id="3.20.20.100">
    <property type="entry name" value="NADP-dependent oxidoreductase domain"/>
    <property type="match status" value="1"/>
</dbReference>
<proteinExistence type="inferred from homology"/>
<comment type="similarity">
    <text evidence="1">Belongs to the aldo/keto reductase family.</text>
</comment>
<dbReference type="InterPro" id="IPR023210">
    <property type="entry name" value="NADP_OxRdtase_dom"/>
</dbReference>
<evidence type="ECO:0000259" key="4">
    <source>
        <dbReference type="Pfam" id="PF00248"/>
    </source>
</evidence>
<dbReference type="PANTHER" id="PTHR43827:SF3">
    <property type="entry name" value="NADP-DEPENDENT OXIDOREDUCTASE DOMAIN-CONTAINING PROTEIN"/>
    <property type="match status" value="1"/>
</dbReference>
<feature type="non-terminal residue" evidence="5">
    <location>
        <position position="1"/>
    </location>
</feature>
<dbReference type="InterPro" id="IPR036812">
    <property type="entry name" value="NAD(P)_OxRdtase_dom_sf"/>
</dbReference>
<protein>
    <recommendedName>
        <fullName evidence="4">NADP-dependent oxidoreductase domain-containing protein</fullName>
    </recommendedName>
</protein>
<sequence length="175" mass="20589">EEIAREGKAHAIGVSNYTIHHLEELLNISETIPTVNQFETSPFSYQKQLIEYCKNKRIAVEAYSPLRKGLKFTNNLIQELSKFYNKTPAQIFIRWGLQHQIIQIPKSGNKDHLYENANVFDFELKSEDMLRLDDINENYRIIDDPHLEKKRKEAELAELELKSILSEKMQKELKK</sequence>
<evidence type="ECO:0000256" key="2">
    <source>
        <dbReference type="ARBA" id="ARBA00022857"/>
    </source>
</evidence>
<dbReference type="EMBL" id="BART01016856">
    <property type="protein sequence ID" value="GAG87036.1"/>
    <property type="molecule type" value="Genomic_DNA"/>
</dbReference>
<dbReference type="InterPro" id="IPR020471">
    <property type="entry name" value="AKR"/>
</dbReference>
<keyword evidence="3" id="KW-0560">Oxidoreductase</keyword>
<accession>X1CS07</accession>
<evidence type="ECO:0000256" key="3">
    <source>
        <dbReference type="ARBA" id="ARBA00023002"/>
    </source>
</evidence>
<dbReference type="PANTHER" id="PTHR43827">
    <property type="entry name" value="2,5-DIKETO-D-GLUCONIC ACID REDUCTASE"/>
    <property type="match status" value="1"/>
</dbReference>
<dbReference type="Pfam" id="PF00248">
    <property type="entry name" value="Aldo_ket_red"/>
    <property type="match status" value="1"/>
</dbReference>
<evidence type="ECO:0000256" key="1">
    <source>
        <dbReference type="ARBA" id="ARBA00007905"/>
    </source>
</evidence>
<dbReference type="AlphaFoldDB" id="X1CS07"/>
<gene>
    <name evidence="5" type="ORF">S01H4_32283</name>
</gene>
<feature type="domain" description="NADP-dependent oxidoreductase" evidence="4">
    <location>
        <begin position="1"/>
        <end position="137"/>
    </location>
</feature>
<reference evidence="5" key="1">
    <citation type="journal article" date="2014" name="Front. Microbiol.">
        <title>High frequency of phylogenetically diverse reductive dehalogenase-homologous genes in deep subseafloor sedimentary metagenomes.</title>
        <authorList>
            <person name="Kawai M."/>
            <person name="Futagami T."/>
            <person name="Toyoda A."/>
            <person name="Takaki Y."/>
            <person name="Nishi S."/>
            <person name="Hori S."/>
            <person name="Arai W."/>
            <person name="Tsubouchi T."/>
            <person name="Morono Y."/>
            <person name="Uchiyama I."/>
            <person name="Ito T."/>
            <person name="Fujiyama A."/>
            <person name="Inagaki F."/>
            <person name="Takami H."/>
        </authorList>
    </citation>
    <scope>NUCLEOTIDE SEQUENCE</scope>
    <source>
        <strain evidence="5">Expedition CK06-06</strain>
    </source>
</reference>
<organism evidence="5">
    <name type="scientific">marine sediment metagenome</name>
    <dbReference type="NCBI Taxonomy" id="412755"/>
    <lineage>
        <taxon>unclassified sequences</taxon>
        <taxon>metagenomes</taxon>
        <taxon>ecological metagenomes</taxon>
    </lineage>
</organism>
<dbReference type="SUPFAM" id="SSF51430">
    <property type="entry name" value="NAD(P)-linked oxidoreductase"/>
    <property type="match status" value="1"/>
</dbReference>
<evidence type="ECO:0000313" key="5">
    <source>
        <dbReference type="EMBL" id="GAG87036.1"/>
    </source>
</evidence>
<comment type="caution">
    <text evidence="5">The sequence shown here is derived from an EMBL/GenBank/DDBJ whole genome shotgun (WGS) entry which is preliminary data.</text>
</comment>
<keyword evidence="2" id="KW-0521">NADP</keyword>